<proteinExistence type="predicted"/>
<dbReference type="AlphaFoldDB" id="A0A7W8L8T9"/>
<comment type="caution">
    <text evidence="2">The sequence shown here is derived from an EMBL/GenBank/DDBJ whole genome shotgun (WGS) entry which is preliminary data.</text>
</comment>
<name>A0A7W8L8T9_9BURK</name>
<dbReference type="InterPro" id="IPR017693">
    <property type="entry name" value="Phosphonate_metab_PhnP"/>
</dbReference>
<dbReference type="GO" id="GO:0103043">
    <property type="term" value="F:phosphoribosyl 1,2-cyclic phosphate phosphodiesterase activity"/>
    <property type="evidence" value="ECO:0007669"/>
    <property type="project" value="UniProtKB-EC"/>
</dbReference>
<dbReference type="PANTHER" id="PTHR42663:SF6">
    <property type="entry name" value="HYDROLASE C777.06C-RELATED"/>
    <property type="match status" value="1"/>
</dbReference>
<evidence type="ECO:0000259" key="1">
    <source>
        <dbReference type="SMART" id="SM00849"/>
    </source>
</evidence>
<evidence type="ECO:0000313" key="4">
    <source>
        <dbReference type="Proteomes" id="UP000592820"/>
    </source>
</evidence>
<dbReference type="GO" id="GO:0019700">
    <property type="term" value="P:organic phosphonate catabolic process"/>
    <property type="evidence" value="ECO:0007669"/>
    <property type="project" value="InterPro"/>
</dbReference>
<feature type="domain" description="Metallo-beta-lactamase" evidence="1">
    <location>
        <begin position="37"/>
        <end position="220"/>
    </location>
</feature>
<gene>
    <name evidence="3" type="primary">phnP</name>
    <name evidence="3" type="ORF">FSB64_00410</name>
    <name evidence="2" type="ORF">HDG41_004209</name>
</gene>
<dbReference type="EMBL" id="VOMC01000001">
    <property type="protein sequence ID" value="NVI02296.1"/>
    <property type="molecule type" value="Genomic_DNA"/>
</dbReference>
<evidence type="ECO:0000313" key="3">
    <source>
        <dbReference type="EMBL" id="NVI02296.1"/>
    </source>
</evidence>
<dbReference type="InterPro" id="IPR035682">
    <property type="entry name" value="PhnP_MBL"/>
</dbReference>
<dbReference type="EC" id="3.1.4.55" evidence="2 3"/>
<dbReference type="SMART" id="SM00849">
    <property type="entry name" value="Lactamase_B"/>
    <property type="match status" value="1"/>
</dbReference>
<reference evidence="2 4" key="2">
    <citation type="submission" date="2020-08" db="EMBL/GenBank/DDBJ databases">
        <title>Genomic Encyclopedia of Type Strains, Phase IV (KMG-V): Genome sequencing to study the core and pangenomes of soil and plant-associated prokaryotes.</title>
        <authorList>
            <person name="Whitman W."/>
        </authorList>
    </citation>
    <scope>NUCLEOTIDE SEQUENCE [LARGE SCALE GENOMIC DNA]</scope>
    <source>
        <strain evidence="2 4">JPY162</strain>
    </source>
</reference>
<dbReference type="Proteomes" id="UP000821598">
    <property type="component" value="Unassembled WGS sequence"/>
</dbReference>
<organism evidence="2 4">
    <name type="scientific">Paraburkholderia youngii</name>
    <dbReference type="NCBI Taxonomy" id="2782701"/>
    <lineage>
        <taxon>Bacteria</taxon>
        <taxon>Pseudomonadati</taxon>
        <taxon>Pseudomonadota</taxon>
        <taxon>Betaproteobacteria</taxon>
        <taxon>Burkholderiales</taxon>
        <taxon>Burkholderiaceae</taxon>
        <taxon>Paraburkholderia</taxon>
    </lineage>
</organism>
<evidence type="ECO:0000313" key="5">
    <source>
        <dbReference type="Proteomes" id="UP000821598"/>
    </source>
</evidence>
<keyword evidence="5" id="KW-1185">Reference proteome</keyword>
<dbReference type="Pfam" id="PF12706">
    <property type="entry name" value="Lactamase_B_2"/>
    <property type="match status" value="1"/>
</dbReference>
<accession>A0A7W8L8T9</accession>
<reference evidence="3 5" key="1">
    <citation type="submission" date="2019-08" db="EMBL/GenBank/DDBJ databases">
        <title>Paraburkholderia simonii sp. nov. and P. youngii sp. nov. Brazilian and Mexican Mimosa-associated rhizobia.</title>
        <authorList>
            <person name="Mavima L."/>
            <person name="Beukes C.W."/>
            <person name="Palmer M."/>
            <person name="De Meyer S.E."/>
            <person name="James E.K."/>
            <person name="Maluk M."/>
            <person name="Avontuur J.R."/>
            <person name="Chan W.Y."/>
            <person name="Venter S.N."/>
            <person name="Steenkamp E.T."/>
        </authorList>
    </citation>
    <scope>NUCLEOTIDE SEQUENCE [LARGE SCALE GENOMIC DNA]</scope>
    <source>
        <strain evidence="3 5">JPY454</strain>
    </source>
</reference>
<dbReference type="InterPro" id="IPR001279">
    <property type="entry name" value="Metallo-B-lactamas"/>
</dbReference>
<dbReference type="CDD" id="cd07736">
    <property type="entry name" value="PhnP-like_MBL-fold"/>
    <property type="match status" value="1"/>
</dbReference>
<keyword evidence="2" id="KW-0378">Hydrolase</keyword>
<protein>
    <submittedName>
        <fullName evidence="3">Phosphonate metabolism protein PhnP</fullName>
        <ecNumber evidence="2 3">3.1.4.55</ecNumber>
    </submittedName>
    <submittedName>
        <fullName evidence="2">Phosphoribosyl 1,2-cyclic phosphate phosphodiesterase</fullName>
    </submittedName>
</protein>
<dbReference type="PANTHER" id="PTHR42663">
    <property type="entry name" value="HYDROLASE C777.06C-RELATED-RELATED"/>
    <property type="match status" value="1"/>
</dbReference>
<dbReference type="Gene3D" id="3.60.15.10">
    <property type="entry name" value="Ribonuclease Z/Hydroxyacylglutathione hydrolase-like"/>
    <property type="match status" value="1"/>
</dbReference>
<dbReference type="SUPFAM" id="SSF56281">
    <property type="entry name" value="Metallo-hydrolase/oxidoreductase"/>
    <property type="match status" value="1"/>
</dbReference>
<dbReference type="NCBIfam" id="TIGR03307">
    <property type="entry name" value="PhnP"/>
    <property type="match status" value="1"/>
</dbReference>
<dbReference type="Proteomes" id="UP000592820">
    <property type="component" value="Unassembled WGS sequence"/>
</dbReference>
<dbReference type="InterPro" id="IPR036866">
    <property type="entry name" value="RibonucZ/Hydroxyglut_hydro"/>
</dbReference>
<sequence>MMRVTFLGTGAAGGVPLYGCNCPACTRARALPACVRRPCSALIETDTTRVLLDAGLVDLSERFPAGSFDAIVLTHFHPDHVQGLFHLRWGVGKSIPTWAPPDSNGCADLYRNPGLLAFNQAEKFGTFDVGDLRFTALPLIHSKPTFGYAIEGPEGERFAYLTDTIGLPPSTLEWLRRWEVLSLALDCSFPPTDQPTNHNDWNTACALVKQLRPVRTWMTHASHTFDTWLLEQSENVMPEGVLIARDGMAHVLPADFRTAQTSEGAAMAR</sequence>
<dbReference type="RefSeq" id="WP_176121565.1">
    <property type="nucleotide sequence ID" value="NZ_JACHDE010000007.1"/>
</dbReference>
<dbReference type="EMBL" id="JACHDE010000007">
    <property type="protein sequence ID" value="MBB5402123.1"/>
    <property type="molecule type" value="Genomic_DNA"/>
</dbReference>
<evidence type="ECO:0000313" key="2">
    <source>
        <dbReference type="EMBL" id="MBB5402123.1"/>
    </source>
</evidence>